<dbReference type="AlphaFoldDB" id="A0AAW7DWP3"/>
<name>A0AAW7DWP3_9GAMM</name>
<dbReference type="EMBL" id="JACANB010000008">
    <property type="protein sequence ID" value="MDM1697088.1"/>
    <property type="molecule type" value="Genomic_DNA"/>
</dbReference>
<dbReference type="Proteomes" id="UP001173465">
    <property type="component" value="Unassembled WGS sequence"/>
</dbReference>
<sequence>MAITKKDVKLLKSQRLSDTDDGGGRATGEAVTDNKINDVFPNISRLDRTIGHVNVRKLFAGVQTETNDGYLGAHAIIAESPADPLVDTLLFNTGSQTDERKDAQSVIEGYVVPSVIADFDLMGDQFKGQRQLSAVAFETRPVPEVGDVFQLVTDTAEQFVRLTEVEHEMREFHYVDDSGKLLTFWRRYLRLSISSALLYKFPGGQVVPEGVTERNLDGEKITRVRATQVADSARYFGVNKLAQSVSAGSLTLQVESIYSQLVPSTIKENILVDQIAGSRKRYNVATANSDRTINLTFTSSASGQSRSFIGTGVYRGSLVLTVSGSVYRDNGAGELKLSSGGANFDRITIDYESGMLTAFRPSAYTGSASVTYRTGVAATNQSVTGEIEIKLGNRGYAYTLNLSEAKPRPATLTISFMALGRWYQLRDEGDGQLIGEGAGAVDFATGSVALTLDALPDVGSSIIYDYVAQDDFNFAVHTGASLDSPIKIVQELKNKGLDPASIKVTTKHGGVTKTMTSNEHGQITGEVGTGFINAADGILNLVITQTLDLGSAIDVQYEFGTNVSTNLTLGADGGGMTIGTIPGAPFKPGSISFTWDVKRKGKVPVFNRAGDRGLDATASLDVYDTEALVTRNVTDDGNGKWRGVDGQINYQTGEFSIRTETTYTVNEYYINYRRSNKPELAHTQSTERERFTGTIIVKAQEASVSYGGERESIPAPQLVVDLLPNVGDSIVPGSLLLKWGSSLYVDRDGVLYKDIDHTTNAGTAVGRVDYAGRQITLASWPSNVSTKVERLSCLTTAVGFGTQRVFFRTAGSPLRPASLQITAVRIDTGEVVTATPNLNGDVSSGIIHGHVDARTGIARLQFTTDPDDDSGLSDVPVIAALLRYNAVLQTSMPMDAKLLGLNPVRLPADGRVPIYREGDVLVIHHTQATAVEPAAGKTITLNRAEQAEIYVVDAEGNRLDEEQYETEREEGTLTFANPLLLQQEDGELLVPPFKIMDRIEHMTVCTEAQITGLVEINSPLSFDAPAGETMVSSALTWGDMQSRLYRWFTQKTWSTGNPNWSDNPVGDQTTANYNTLNYPPIVTNTGAIAGKWALVFTSTTAFQVVEEKLGIITVGNVSQDCSPINPATNTPYFVIKKEGWGTGWASGNAVRFNTDSCLGPMWVVRSIQAGKGAVKDDHFKLQVRGDAD</sequence>
<proteinExistence type="predicted"/>
<reference evidence="1" key="1">
    <citation type="submission" date="2020-06" db="EMBL/GenBank/DDBJ databases">
        <authorList>
            <person name="Dong N."/>
        </authorList>
    </citation>
    <scope>NUCLEOTIDE SEQUENCE</scope>
    <source>
        <strain evidence="1">DF46-2-2</strain>
    </source>
</reference>
<dbReference type="RefSeq" id="WP_286594346.1">
    <property type="nucleotide sequence ID" value="NZ_JACANB010000008.1"/>
</dbReference>
<reference evidence="1" key="2">
    <citation type="journal article" date="2022" name="Sci. Total Environ.">
        <title>Prevalence, transmission, and molecular epidemiology of tet(X)-positive bacteria among humans, animals, and environmental niches in China: An epidemiological, and genomic-based study.</title>
        <authorList>
            <person name="Dong N."/>
            <person name="Zeng Y."/>
            <person name="Cai C."/>
            <person name="Sun C."/>
            <person name="Lu J."/>
            <person name="Liu C."/>
            <person name="Zhou H."/>
            <person name="Sun Q."/>
            <person name="Shu L."/>
            <person name="Wang H."/>
            <person name="Wang Y."/>
            <person name="Wang S."/>
            <person name="Wu C."/>
            <person name="Chan E.W."/>
            <person name="Chen G."/>
            <person name="Shen Z."/>
            <person name="Chen S."/>
            <person name="Zhang R."/>
        </authorList>
    </citation>
    <scope>NUCLEOTIDE SEQUENCE</scope>
    <source>
        <strain evidence="1">DF46-2-2</strain>
    </source>
</reference>
<accession>A0AAW7DWP3</accession>
<evidence type="ECO:0000313" key="1">
    <source>
        <dbReference type="EMBL" id="MDM1697088.1"/>
    </source>
</evidence>
<comment type="caution">
    <text evidence="1">The sequence shown here is derived from an EMBL/GenBank/DDBJ whole genome shotgun (WGS) entry which is preliminary data.</text>
</comment>
<organism evidence="1 2">
    <name type="scientific">Thiopseudomonas alkaliphila</name>
    <dbReference type="NCBI Taxonomy" id="1697053"/>
    <lineage>
        <taxon>Bacteria</taxon>
        <taxon>Pseudomonadati</taxon>
        <taxon>Pseudomonadota</taxon>
        <taxon>Gammaproteobacteria</taxon>
        <taxon>Pseudomonadales</taxon>
        <taxon>Pseudomonadaceae</taxon>
        <taxon>Thiopseudomonas</taxon>
    </lineage>
</organism>
<gene>
    <name evidence="1" type="ORF">HX099_10525</name>
</gene>
<evidence type="ECO:0000313" key="2">
    <source>
        <dbReference type="Proteomes" id="UP001173465"/>
    </source>
</evidence>
<protein>
    <recommendedName>
        <fullName evidence="3">Tail protein</fullName>
    </recommendedName>
</protein>
<evidence type="ECO:0008006" key="3">
    <source>
        <dbReference type="Google" id="ProtNLM"/>
    </source>
</evidence>